<gene>
    <name evidence="2" type="ORF">SAMN05444336_101881</name>
</gene>
<dbReference type="SUPFAM" id="SSF53474">
    <property type="entry name" value="alpha/beta-Hydrolases"/>
    <property type="match status" value="1"/>
</dbReference>
<dbReference type="PANTHER" id="PTHR43798:SF5">
    <property type="entry name" value="MONOACYLGLYCEROL LIPASE ABHD6"/>
    <property type="match status" value="1"/>
</dbReference>
<dbReference type="AlphaFoldDB" id="A0A1H2T3W1"/>
<dbReference type="STRING" id="356660.SAMN05444336_101881"/>
<dbReference type="GO" id="GO:0016020">
    <property type="term" value="C:membrane"/>
    <property type="evidence" value="ECO:0007669"/>
    <property type="project" value="TreeGrafter"/>
</dbReference>
<dbReference type="InterPro" id="IPR000639">
    <property type="entry name" value="Epox_hydrolase-like"/>
</dbReference>
<protein>
    <submittedName>
        <fullName evidence="2">Pimeloyl-ACP methyl ester carboxylesterase</fullName>
    </submittedName>
</protein>
<proteinExistence type="predicted"/>
<name>A0A1H2T3W1_9RHOB</name>
<dbReference type="InterPro" id="IPR029058">
    <property type="entry name" value="AB_hydrolase_fold"/>
</dbReference>
<evidence type="ECO:0000313" key="3">
    <source>
        <dbReference type="Proteomes" id="UP000199118"/>
    </source>
</evidence>
<dbReference type="Gene3D" id="3.40.50.1820">
    <property type="entry name" value="alpha/beta hydrolase"/>
    <property type="match status" value="1"/>
</dbReference>
<dbReference type="InterPro" id="IPR050266">
    <property type="entry name" value="AB_hydrolase_sf"/>
</dbReference>
<accession>A0A1H2T3W1</accession>
<dbReference type="Proteomes" id="UP000199118">
    <property type="component" value="Unassembled WGS sequence"/>
</dbReference>
<evidence type="ECO:0000259" key="1">
    <source>
        <dbReference type="Pfam" id="PF12697"/>
    </source>
</evidence>
<dbReference type="PRINTS" id="PR00412">
    <property type="entry name" value="EPOXHYDRLASE"/>
</dbReference>
<organism evidence="2 3">
    <name type="scientific">Albimonas donghaensis</name>
    <dbReference type="NCBI Taxonomy" id="356660"/>
    <lineage>
        <taxon>Bacteria</taxon>
        <taxon>Pseudomonadati</taxon>
        <taxon>Pseudomonadota</taxon>
        <taxon>Alphaproteobacteria</taxon>
        <taxon>Rhodobacterales</taxon>
        <taxon>Paracoccaceae</taxon>
        <taxon>Albimonas</taxon>
    </lineage>
</organism>
<sequence>MTVIFIHGIGAGAESFHDVTPLVPGSVALNLPGWGDEPWGGEASFAGLADWLAGKIDALADGEAVIVGHSFGGMLALETALTHPGKVRAFVAIATSPAFGGRDDSFKTQFLAARLKPLDEGMTMPELARGSAKDLEARGVSEARVARFVDSMGALPEKVYRDVVRCLTTFNRRADLERVSQPALCLAGDDDATAPARTMEKMAAAMPQGEYACIKGGHLLPNEAPEAVAEAVNAFLAKLD</sequence>
<feature type="domain" description="AB hydrolase-1" evidence="1">
    <location>
        <begin position="3"/>
        <end position="231"/>
    </location>
</feature>
<evidence type="ECO:0000313" key="2">
    <source>
        <dbReference type="EMBL" id="SDW38646.1"/>
    </source>
</evidence>
<dbReference type="RefSeq" id="WP_092679876.1">
    <property type="nucleotide sequence ID" value="NZ_FNMZ01000001.1"/>
</dbReference>
<dbReference type="Pfam" id="PF12697">
    <property type="entry name" value="Abhydrolase_6"/>
    <property type="match status" value="1"/>
</dbReference>
<dbReference type="GO" id="GO:0046464">
    <property type="term" value="P:acylglycerol catabolic process"/>
    <property type="evidence" value="ECO:0007669"/>
    <property type="project" value="TreeGrafter"/>
</dbReference>
<keyword evidence="3" id="KW-1185">Reference proteome</keyword>
<dbReference type="PANTHER" id="PTHR43798">
    <property type="entry name" value="MONOACYLGLYCEROL LIPASE"/>
    <property type="match status" value="1"/>
</dbReference>
<dbReference type="GO" id="GO:0047372">
    <property type="term" value="F:monoacylglycerol lipase activity"/>
    <property type="evidence" value="ECO:0007669"/>
    <property type="project" value="TreeGrafter"/>
</dbReference>
<dbReference type="EMBL" id="FNMZ01000001">
    <property type="protein sequence ID" value="SDW38646.1"/>
    <property type="molecule type" value="Genomic_DNA"/>
</dbReference>
<dbReference type="PRINTS" id="PR00111">
    <property type="entry name" value="ABHYDROLASE"/>
</dbReference>
<dbReference type="OrthoDB" id="9804723at2"/>
<dbReference type="InterPro" id="IPR000073">
    <property type="entry name" value="AB_hydrolase_1"/>
</dbReference>
<reference evidence="2 3" key="1">
    <citation type="submission" date="2016-10" db="EMBL/GenBank/DDBJ databases">
        <authorList>
            <person name="de Groot N.N."/>
        </authorList>
    </citation>
    <scope>NUCLEOTIDE SEQUENCE [LARGE SCALE GENOMIC DNA]</scope>
    <source>
        <strain evidence="2 3">DSM 17890</strain>
    </source>
</reference>